<evidence type="ECO:0000313" key="5">
    <source>
        <dbReference type="Proteomes" id="UP000708208"/>
    </source>
</evidence>
<name>A0A8J2KXP1_9HEXA</name>
<feature type="non-terminal residue" evidence="4">
    <location>
        <position position="183"/>
    </location>
</feature>
<dbReference type="PANTHER" id="PTHR19375">
    <property type="entry name" value="HEAT SHOCK PROTEIN 70KDA"/>
    <property type="match status" value="1"/>
</dbReference>
<dbReference type="AlphaFoldDB" id="A0A8J2KXP1"/>
<dbReference type="GO" id="GO:0005524">
    <property type="term" value="F:ATP binding"/>
    <property type="evidence" value="ECO:0007669"/>
    <property type="project" value="UniProtKB-KW"/>
</dbReference>
<dbReference type="OrthoDB" id="2401965at2759"/>
<comment type="caution">
    <text evidence="4">The sequence shown here is derived from an EMBL/GenBank/DDBJ whole genome shotgun (WGS) entry which is preliminary data.</text>
</comment>
<keyword evidence="2" id="KW-0547">Nucleotide-binding</keyword>
<evidence type="ECO:0000256" key="3">
    <source>
        <dbReference type="ARBA" id="ARBA00022840"/>
    </source>
</evidence>
<dbReference type="FunFam" id="3.30.420.40:FF:000028">
    <property type="entry name" value="heat shock 70 kDa protein-like"/>
    <property type="match status" value="1"/>
</dbReference>
<protein>
    <recommendedName>
        <fullName evidence="6">Heat shock protein 70</fullName>
    </recommendedName>
</protein>
<reference evidence="4" key="1">
    <citation type="submission" date="2021-06" db="EMBL/GenBank/DDBJ databases">
        <authorList>
            <person name="Hodson N. C."/>
            <person name="Mongue J. A."/>
            <person name="Jaron S. K."/>
        </authorList>
    </citation>
    <scope>NUCLEOTIDE SEQUENCE</scope>
</reference>
<evidence type="ECO:0000256" key="1">
    <source>
        <dbReference type="ARBA" id="ARBA00007381"/>
    </source>
</evidence>
<evidence type="ECO:0000313" key="4">
    <source>
        <dbReference type="EMBL" id="CAG7823441.1"/>
    </source>
</evidence>
<dbReference type="Proteomes" id="UP000708208">
    <property type="component" value="Unassembled WGS sequence"/>
</dbReference>
<accession>A0A8J2KXP1</accession>
<gene>
    <name evidence="4" type="ORF">AFUS01_LOCUS33659</name>
</gene>
<keyword evidence="5" id="KW-1185">Reference proteome</keyword>
<evidence type="ECO:0008006" key="6">
    <source>
        <dbReference type="Google" id="ProtNLM"/>
    </source>
</evidence>
<keyword evidence="3" id="KW-0067">ATP-binding</keyword>
<dbReference type="Pfam" id="PF00012">
    <property type="entry name" value="HSP70"/>
    <property type="match status" value="1"/>
</dbReference>
<evidence type="ECO:0000256" key="2">
    <source>
        <dbReference type="ARBA" id="ARBA00022741"/>
    </source>
</evidence>
<comment type="similarity">
    <text evidence="1">Belongs to the heat shock protein 70 family.</text>
</comment>
<proteinExistence type="inferred from homology"/>
<dbReference type="EMBL" id="CAJVCH010529486">
    <property type="protein sequence ID" value="CAG7823441.1"/>
    <property type="molecule type" value="Genomic_DNA"/>
</dbReference>
<feature type="non-terminal residue" evidence="4">
    <location>
        <position position="1"/>
    </location>
</feature>
<organism evidence="4 5">
    <name type="scientific">Allacma fusca</name>
    <dbReference type="NCBI Taxonomy" id="39272"/>
    <lineage>
        <taxon>Eukaryota</taxon>
        <taxon>Metazoa</taxon>
        <taxon>Ecdysozoa</taxon>
        <taxon>Arthropoda</taxon>
        <taxon>Hexapoda</taxon>
        <taxon>Collembola</taxon>
        <taxon>Symphypleona</taxon>
        <taxon>Sminthuridae</taxon>
        <taxon>Allacma</taxon>
    </lineage>
</organism>
<dbReference type="InterPro" id="IPR013126">
    <property type="entry name" value="Hsp_70_fam"/>
</dbReference>
<sequence>DETAQAYLQYVTEQKAREKTQLEFTGVIYKENMVEFLMNPRFIPEQDLDEHHKDAIQTCLAAVSQVRPLNDKQIIKIKEYLTPIYEEYKKTNYQKLTSKSPAIGLDLGTTYCCEAYFNKDLDEVEIIPNEVNENTTPSYVQFNEEDDDIVVGMTAKDTAYLHPKSTIFDIKRMCGRHFEDAQI</sequence>
<dbReference type="GO" id="GO:0140662">
    <property type="term" value="F:ATP-dependent protein folding chaperone"/>
    <property type="evidence" value="ECO:0007669"/>
    <property type="project" value="InterPro"/>
</dbReference>